<dbReference type="Proteomes" id="UP001171902">
    <property type="component" value="Unassembled WGS sequence"/>
</dbReference>
<feature type="domain" description="DUF397" evidence="2">
    <location>
        <begin position="27"/>
        <end position="80"/>
    </location>
</feature>
<feature type="compositionally biased region" description="Polar residues" evidence="1">
    <location>
        <begin position="1"/>
        <end position="17"/>
    </location>
</feature>
<proteinExistence type="predicted"/>
<keyword evidence="4" id="KW-1185">Reference proteome</keyword>
<dbReference type="Pfam" id="PF04149">
    <property type="entry name" value="DUF397"/>
    <property type="match status" value="1"/>
</dbReference>
<evidence type="ECO:0000259" key="2">
    <source>
        <dbReference type="Pfam" id="PF04149"/>
    </source>
</evidence>
<organism evidence="3 4">
    <name type="scientific">Glycomyces tritici</name>
    <dbReference type="NCBI Taxonomy" id="2665176"/>
    <lineage>
        <taxon>Bacteria</taxon>
        <taxon>Bacillati</taxon>
        <taxon>Actinomycetota</taxon>
        <taxon>Actinomycetes</taxon>
        <taxon>Glycomycetales</taxon>
        <taxon>Glycomycetaceae</taxon>
        <taxon>Glycomyces</taxon>
    </lineage>
</organism>
<dbReference type="EMBL" id="JAUEMJ010000003">
    <property type="protein sequence ID" value="MDN3240483.1"/>
    <property type="molecule type" value="Genomic_DNA"/>
</dbReference>
<comment type="caution">
    <text evidence="3">The sequence shown here is derived from an EMBL/GenBank/DDBJ whole genome shotgun (WGS) entry which is preliminary data.</text>
</comment>
<gene>
    <name evidence="3" type="ORF">QWI33_12160</name>
</gene>
<feature type="region of interest" description="Disordered" evidence="1">
    <location>
        <begin position="1"/>
        <end position="20"/>
    </location>
</feature>
<dbReference type="RefSeq" id="WP_289957412.1">
    <property type="nucleotide sequence ID" value="NZ_JAUEMJ010000003.1"/>
</dbReference>
<evidence type="ECO:0000256" key="1">
    <source>
        <dbReference type="SAM" id="MobiDB-lite"/>
    </source>
</evidence>
<protein>
    <submittedName>
        <fullName evidence="3">DUF397 domain-containing protein</fullName>
    </submittedName>
</protein>
<sequence length="83" mass="8951">MTEVSSWRKSTRSNGGADSSCVECRVTWRKSTRSNGGADSNCVEARQRAEGFQVRDSKLGHDSPVFALQSADFVGLLEAAARA</sequence>
<evidence type="ECO:0000313" key="4">
    <source>
        <dbReference type="Proteomes" id="UP001171902"/>
    </source>
</evidence>
<name>A0ABT7YQD4_9ACTN</name>
<reference evidence="3" key="1">
    <citation type="submission" date="2023-06" db="EMBL/GenBank/DDBJ databases">
        <title>Gycomyces niveus sp.nov., a novel actinomycete isolated from soil in Shouguang.</title>
        <authorList>
            <person name="Yang X."/>
            <person name="Zhao J."/>
        </authorList>
    </citation>
    <scope>NUCLEOTIDE SEQUENCE</scope>
    <source>
        <strain evidence="3">NEAU C2</strain>
    </source>
</reference>
<accession>A0ABT7YQD4</accession>
<evidence type="ECO:0000313" key="3">
    <source>
        <dbReference type="EMBL" id="MDN3240483.1"/>
    </source>
</evidence>
<dbReference type="InterPro" id="IPR007278">
    <property type="entry name" value="DUF397"/>
</dbReference>